<name>X0XM63_9ZZZZ</name>
<evidence type="ECO:0008006" key="6">
    <source>
        <dbReference type="Google" id="ProtNLM"/>
    </source>
</evidence>
<dbReference type="EMBL" id="BARS01044584">
    <property type="protein sequence ID" value="GAG37748.1"/>
    <property type="molecule type" value="Genomic_DNA"/>
</dbReference>
<gene>
    <name evidence="5" type="ORF">S01H1_67330</name>
</gene>
<keyword evidence="2" id="KW-0808">Transferase</keyword>
<keyword evidence="3" id="KW-0479">Metal-binding</keyword>
<dbReference type="Pfam" id="PF05853">
    <property type="entry name" value="BKACE"/>
    <property type="match status" value="1"/>
</dbReference>
<dbReference type="InterPro" id="IPR008567">
    <property type="entry name" value="BKACE"/>
</dbReference>
<reference evidence="5" key="1">
    <citation type="journal article" date="2014" name="Front. Microbiol.">
        <title>High frequency of phylogenetically diverse reductive dehalogenase-homologous genes in deep subseafloor sedimentary metagenomes.</title>
        <authorList>
            <person name="Kawai M."/>
            <person name="Futagami T."/>
            <person name="Toyoda A."/>
            <person name="Takaki Y."/>
            <person name="Nishi S."/>
            <person name="Hori S."/>
            <person name="Arai W."/>
            <person name="Tsubouchi T."/>
            <person name="Morono Y."/>
            <person name="Uchiyama I."/>
            <person name="Ito T."/>
            <person name="Fujiyama A."/>
            <person name="Inagaki F."/>
            <person name="Takami H."/>
        </authorList>
    </citation>
    <scope>NUCLEOTIDE SEQUENCE</scope>
    <source>
        <strain evidence="5">Expedition CK06-06</strain>
    </source>
</reference>
<sequence>VMGILGGITATIPHLLHMKQTADELFEKGYLFSTIAAGRFEFALCTTSILLGGGARVGLEDNLWLGPGEMAKSNAELVEKMVRIARELGYEPTTPDETRQILKLKGRDKVNF</sequence>
<evidence type="ECO:0000256" key="1">
    <source>
        <dbReference type="ARBA" id="ARBA00001947"/>
    </source>
</evidence>
<proteinExistence type="predicted"/>
<evidence type="ECO:0000256" key="2">
    <source>
        <dbReference type="ARBA" id="ARBA00022679"/>
    </source>
</evidence>
<evidence type="ECO:0000313" key="5">
    <source>
        <dbReference type="EMBL" id="GAG37748.1"/>
    </source>
</evidence>
<dbReference type="PANTHER" id="PTHR37418">
    <property type="entry name" value="3-KETO-5-AMINOHEXANOATE CLEAVAGE ENZYME-RELATED"/>
    <property type="match status" value="1"/>
</dbReference>
<dbReference type="PANTHER" id="PTHR37418:SF2">
    <property type="entry name" value="3-KETO-5-AMINOHEXANOATE CLEAVAGE ENZYME"/>
    <property type="match status" value="1"/>
</dbReference>
<dbReference type="InterPro" id="IPR013785">
    <property type="entry name" value="Aldolase_TIM"/>
</dbReference>
<feature type="non-terminal residue" evidence="5">
    <location>
        <position position="1"/>
    </location>
</feature>
<accession>X0XM63</accession>
<dbReference type="GO" id="GO:0046872">
    <property type="term" value="F:metal ion binding"/>
    <property type="evidence" value="ECO:0007669"/>
    <property type="project" value="UniProtKB-KW"/>
</dbReference>
<keyword evidence="4" id="KW-0862">Zinc</keyword>
<comment type="caution">
    <text evidence="5">The sequence shown here is derived from an EMBL/GenBank/DDBJ whole genome shotgun (WGS) entry which is preliminary data.</text>
</comment>
<evidence type="ECO:0000256" key="4">
    <source>
        <dbReference type="ARBA" id="ARBA00022833"/>
    </source>
</evidence>
<protein>
    <recommendedName>
        <fullName evidence="6">3-keto-5-aminohexanoate cleavage enzyme</fullName>
    </recommendedName>
</protein>
<dbReference type="AlphaFoldDB" id="X0XM63"/>
<comment type="cofactor">
    <cofactor evidence="1">
        <name>Zn(2+)</name>
        <dbReference type="ChEBI" id="CHEBI:29105"/>
    </cofactor>
</comment>
<dbReference type="Gene3D" id="3.20.20.70">
    <property type="entry name" value="Aldolase class I"/>
    <property type="match status" value="1"/>
</dbReference>
<organism evidence="5">
    <name type="scientific">marine sediment metagenome</name>
    <dbReference type="NCBI Taxonomy" id="412755"/>
    <lineage>
        <taxon>unclassified sequences</taxon>
        <taxon>metagenomes</taxon>
        <taxon>ecological metagenomes</taxon>
    </lineage>
</organism>
<dbReference type="GO" id="GO:0043720">
    <property type="term" value="F:3-keto-5-aminohexanoate cleavage activity"/>
    <property type="evidence" value="ECO:0007669"/>
    <property type="project" value="InterPro"/>
</dbReference>
<evidence type="ECO:0000256" key="3">
    <source>
        <dbReference type="ARBA" id="ARBA00022723"/>
    </source>
</evidence>